<sequence length="641" mass="70158">MSSCDNPLVPTSAVTRNMTSRPPARRLFDRLENNQFANPLSSPQRRIILTQTCAKEAIEACHQSAERFRRHFQFDVNENKPIIGLGETAYDLEDWENQIDGQRPTIQTDCPAEEHLNIGLQDCTSHSNSNSSTCSSSSLRWNWQLLDCREDYVPTFYHSLELISSACRQTNSSHLGIYASQTSLPGHLPCRSDPPELAAPRLPKTPRKSLSDPRLSFPTPISNPAPVDPVAEQLFAQSRVTHDSLQAPKAKSPAEPVKPLRENTPSAESTPSDAVKRQSPCRPVVTRCQGILQAWGRCGRIRRASCSEFRGRAADGGLGSGVWKLRDHSVAECIASATSTATAPSSTSTSARKNRVSRGLRRSSCRMVPASRAGQSPESAVCRRLVWHSGWSPLTGRLFGSPHTNMRTQTPVGSPSSSAGRPSPHPTAVSPARRLVLFHLRQPRARPRPRPLLAPSPPPPPPPPSPCTPCLVSPPRKPMLRQSLLPFSTSCAVDEATSPLHRMYLASLDLSPRRRPLASANPLRTGRHSRQDSLSAKMDFAPRLASRHLLSPPPPFARAFAAADHLQIGTGPSWTSSRSGQSGAVCRTPEQSPRRRLLQSTPKLELQVRLTPSDDETDPSEGTEDGRSSMLFGRASSLYMS</sequence>
<evidence type="ECO:0000256" key="1">
    <source>
        <dbReference type="SAM" id="MobiDB-lite"/>
    </source>
</evidence>
<feature type="compositionally biased region" description="Pro residues" evidence="1">
    <location>
        <begin position="450"/>
        <end position="467"/>
    </location>
</feature>
<comment type="caution">
    <text evidence="2">The sequence shown here is derived from an EMBL/GenBank/DDBJ whole genome shotgun (WGS) entry which is preliminary data.</text>
</comment>
<reference evidence="2" key="1">
    <citation type="submission" date="2018-11" db="EMBL/GenBank/DDBJ databases">
        <authorList>
            <consortium name="Pathogen Informatics"/>
        </authorList>
    </citation>
    <scope>NUCLEOTIDE SEQUENCE</scope>
</reference>
<feature type="region of interest" description="Disordered" evidence="1">
    <location>
        <begin position="571"/>
        <end position="597"/>
    </location>
</feature>
<feature type="region of interest" description="Disordered" evidence="1">
    <location>
        <begin position="1"/>
        <end position="20"/>
    </location>
</feature>
<feature type="region of interest" description="Disordered" evidence="1">
    <location>
        <begin position="337"/>
        <end position="372"/>
    </location>
</feature>
<keyword evidence="3" id="KW-1185">Reference proteome</keyword>
<evidence type="ECO:0000313" key="3">
    <source>
        <dbReference type="Proteomes" id="UP000784294"/>
    </source>
</evidence>
<name>A0A448WQB1_9PLAT</name>
<protein>
    <submittedName>
        <fullName evidence="2">Uncharacterized protein</fullName>
    </submittedName>
</protein>
<feature type="region of interest" description="Disordered" evidence="1">
    <location>
        <begin position="186"/>
        <end position="227"/>
    </location>
</feature>
<feature type="compositionally biased region" description="Polar residues" evidence="1">
    <location>
        <begin position="571"/>
        <end position="582"/>
    </location>
</feature>
<dbReference type="AlphaFoldDB" id="A0A448WQB1"/>
<feature type="compositionally biased region" description="Acidic residues" evidence="1">
    <location>
        <begin position="613"/>
        <end position="623"/>
    </location>
</feature>
<dbReference type="Proteomes" id="UP000784294">
    <property type="component" value="Unassembled WGS sequence"/>
</dbReference>
<feature type="region of interest" description="Disordered" evidence="1">
    <location>
        <begin position="242"/>
        <end position="278"/>
    </location>
</feature>
<feature type="compositionally biased region" description="Low complexity" evidence="1">
    <location>
        <begin position="337"/>
        <end position="351"/>
    </location>
</feature>
<feature type="compositionally biased region" description="Polar residues" evidence="1">
    <location>
        <begin position="263"/>
        <end position="272"/>
    </location>
</feature>
<feature type="compositionally biased region" description="Basic residues" evidence="1">
    <location>
        <begin position="352"/>
        <end position="364"/>
    </location>
</feature>
<accession>A0A448WQB1</accession>
<evidence type="ECO:0000313" key="2">
    <source>
        <dbReference type="EMBL" id="VEL17461.1"/>
    </source>
</evidence>
<feature type="region of interest" description="Disordered" evidence="1">
    <location>
        <begin position="398"/>
        <end position="468"/>
    </location>
</feature>
<dbReference type="OrthoDB" id="6287641at2759"/>
<gene>
    <name evidence="2" type="ORF">PXEA_LOCUS10901</name>
</gene>
<dbReference type="EMBL" id="CAAALY010032724">
    <property type="protein sequence ID" value="VEL17461.1"/>
    <property type="molecule type" value="Genomic_DNA"/>
</dbReference>
<feature type="region of interest" description="Disordered" evidence="1">
    <location>
        <begin position="609"/>
        <end position="641"/>
    </location>
</feature>
<feature type="non-terminal residue" evidence="2">
    <location>
        <position position="641"/>
    </location>
</feature>
<organism evidence="2 3">
    <name type="scientific">Protopolystoma xenopodis</name>
    <dbReference type="NCBI Taxonomy" id="117903"/>
    <lineage>
        <taxon>Eukaryota</taxon>
        <taxon>Metazoa</taxon>
        <taxon>Spiralia</taxon>
        <taxon>Lophotrochozoa</taxon>
        <taxon>Platyhelminthes</taxon>
        <taxon>Monogenea</taxon>
        <taxon>Polyopisthocotylea</taxon>
        <taxon>Polystomatidea</taxon>
        <taxon>Polystomatidae</taxon>
        <taxon>Protopolystoma</taxon>
    </lineage>
</organism>
<proteinExistence type="predicted"/>
<feature type="compositionally biased region" description="Low complexity" evidence="1">
    <location>
        <begin position="411"/>
        <end position="422"/>
    </location>
</feature>